<evidence type="ECO:0000259" key="5">
    <source>
        <dbReference type="Pfam" id="PF03067"/>
    </source>
</evidence>
<evidence type="ECO:0000313" key="6">
    <source>
        <dbReference type="EMBL" id="MBB5434545.1"/>
    </source>
</evidence>
<dbReference type="EMBL" id="JACHDB010000001">
    <property type="protein sequence ID" value="MBB5434545.1"/>
    <property type="molecule type" value="Genomic_DNA"/>
</dbReference>
<keyword evidence="3" id="KW-0812">Transmembrane</keyword>
<dbReference type="AlphaFoldDB" id="A0A7W8VFW6"/>
<dbReference type="SUPFAM" id="SSF81296">
    <property type="entry name" value="E set domains"/>
    <property type="match status" value="1"/>
</dbReference>
<dbReference type="InterPro" id="IPR014756">
    <property type="entry name" value="Ig_E-set"/>
</dbReference>
<evidence type="ECO:0000256" key="4">
    <source>
        <dbReference type="SAM" id="SignalP"/>
    </source>
</evidence>
<evidence type="ECO:0000256" key="2">
    <source>
        <dbReference type="SAM" id="MobiDB-lite"/>
    </source>
</evidence>
<keyword evidence="3" id="KW-0472">Membrane</keyword>
<name>A0A7W8VFW6_9ACTN</name>
<accession>A0A7W8VFW6</accession>
<dbReference type="Pfam" id="PF03067">
    <property type="entry name" value="LPMO_10"/>
    <property type="match status" value="1"/>
</dbReference>
<keyword evidence="3" id="KW-1133">Transmembrane helix</keyword>
<keyword evidence="7" id="KW-1185">Reference proteome</keyword>
<evidence type="ECO:0000256" key="3">
    <source>
        <dbReference type="SAM" id="Phobius"/>
    </source>
</evidence>
<feature type="domain" description="Chitin-binding type-4" evidence="5">
    <location>
        <begin position="31"/>
        <end position="208"/>
    </location>
</feature>
<dbReference type="RefSeq" id="WP_184395242.1">
    <property type="nucleotide sequence ID" value="NZ_BAAAJD010000096.1"/>
</dbReference>
<dbReference type="Proteomes" id="UP000572635">
    <property type="component" value="Unassembled WGS sequence"/>
</dbReference>
<sequence length="350" mass="35753">MKPTRAARAAAVLTGIPLALGALTAGTANAHGTMGDPISRIAACFEEGPESPQSEVCKNLVAENGSQPLYDWNEVNIPDADGRHREIIPDGELCSAGRDKYSGLDAPGAWQTTELPSSGEHTFTYTASAPHRGYFELYVTKDGWSQDQELTWDALEDEPFLRVDDPEVVDGTYRLTGDLPEGKSGQHLIYAIWQRTDSPEAFYSCSDVSFGGGSGSESATPAFAPGDAGAHDDHASGHGDDHADPGGGGDDHADPGGKGTEASTASDEDGDGGAAAAGAADDPNGGSGSASADGSPASGHGGHAAGGEKALPVTGSAITGLFLTAMAALVTGFAAMAYTRKRRLPGTHRA</sequence>
<protein>
    <submittedName>
        <fullName evidence="6">Chitin-binding protein</fullName>
    </submittedName>
</protein>
<feature type="compositionally biased region" description="Basic and acidic residues" evidence="2">
    <location>
        <begin position="229"/>
        <end position="255"/>
    </location>
</feature>
<dbReference type="PANTHER" id="PTHR34823:SF1">
    <property type="entry name" value="CHITIN-BINDING TYPE-4 DOMAIN-CONTAINING PROTEIN"/>
    <property type="match status" value="1"/>
</dbReference>
<proteinExistence type="predicted"/>
<gene>
    <name evidence="6" type="ORF">HDA36_004629</name>
</gene>
<dbReference type="Gene3D" id="2.70.50.50">
    <property type="entry name" value="chitin-binding protein cbp21"/>
    <property type="match status" value="1"/>
</dbReference>
<feature type="region of interest" description="Disordered" evidence="2">
    <location>
        <begin position="211"/>
        <end position="306"/>
    </location>
</feature>
<feature type="compositionally biased region" description="Low complexity" evidence="2">
    <location>
        <begin position="274"/>
        <end position="298"/>
    </location>
</feature>
<dbReference type="PANTHER" id="PTHR34823">
    <property type="entry name" value="GLCNAC-BINDING PROTEIN A"/>
    <property type="match status" value="1"/>
</dbReference>
<reference evidence="6 7" key="1">
    <citation type="submission" date="2020-08" db="EMBL/GenBank/DDBJ databases">
        <title>Sequencing the genomes of 1000 actinobacteria strains.</title>
        <authorList>
            <person name="Klenk H.-P."/>
        </authorList>
    </citation>
    <scope>NUCLEOTIDE SEQUENCE [LARGE SCALE GENOMIC DNA]</scope>
    <source>
        <strain evidence="6 7">DSM 44551</strain>
    </source>
</reference>
<keyword evidence="1 4" id="KW-0732">Signal</keyword>
<feature type="transmembrane region" description="Helical" evidence="3">
    <location>
        <begin position="317"/>
        <end position="339"/>
    </location>
</feature>
<organism evidence="6 7">
    <name type="scientific">Nocardiopsis composta</name>
    <dbReference type="NCBI Taxonomy" id="157465"/>
    <lineage>
        <taxon>Bacteria</taxon>
        <taxon>Bacillati</taxon>
        <taxon>Actinomycetota</taxon>
        <taxon>Actinomycetes</taxon>
        <taxon>Streptosporangiales</taxon>
        <taxon>Nocardiopsidaceae</taxon>
        <taxon>Nocardiopsis</taxon>
    </lineage>
</organism>
<evidence type="ECO:0000256" key="1">
    <source>
        <dbReference type="ARBA" id="ARBA00022729"/>
    </source>
</evidence>
<dbReference type="CDD" id="cd21177">
    <property type="entry name" value="LPMO_AA10"/>
    <property type="match status" value="1"/>
</dbReference>
<dbReference type="InterPro" id="IPR051024">
    <property type="entry name" value="GlcNAc_Chitin_IntDeg"/>
</dbReference>
<feature type="signal peptide" evidence="4">
    <location>
        <begin position="1"/>
        <end position="30"/>
    </location>
</feature>
<feature type="chain" id="PRO_5031263045" evidence="4">
    <location>
        <begin position="31"/>
        <end position="350"/>
    </location>
</feature>
<comment type="caution">
    <text evidence="6">The sequence shown here is derived from an EMBL/GenBank/DDBJ whole genome shotgun (WGS) entry which is preliminary data.</text>
</comment>
<evidence type="ECO:0000313" key="7">
    <source>
        <dbReference type="Proteomes" id="UP000572635"/>
    </source>
</evidence>
<dbReference type="InterPro" id="IPR004302">
    <property type="entry name" value="Cellulose/chitin-bd_N"/>
</dbReference>